<gene>
    <name evidence="1" type="ORF">JGU71_28210</name>
</gene>
<evidence type="ECO:0000313" key="2">
    <source>
        <dbReference type="Proteomes" id="UP000655868"/>
    </source>
</evidence>
<dbReference type="AlphaFoldDB" id="A0A934U6P3"/>
<dbReference type="RefSeq" id="WP_199708483.1">
    <property type="nucleotide sequence ID" value="NZ_JAEMNV010000014.1"/>
</dbReference>
<name>A0A934U6P3_9NOCA</name>
<organism evidence="1 2">
    <name type="scientific">Antrihabitans stalagmiti</name>
    <dbReference type="NCBI Taxonomy" id="2799499"/>
    <lineage>
        <taxon>Bacteria</taxon>
        <taxon>Bacillati</taxon>
        <taxon>Actinomycetota</taxon>
        <taxon>Actinomycetes</taxon>
        <taxon>Mycobacteriales</taxon>
        <taxon>Nocardiaceae</taxon>
        <taxon>Antrihabitans</taxon>
    </lineage>
</organism>
<dbReference type="InterPro" id="IPR018963">
    <property type="entry name" value="Mycophage_D29_Gp19"/>
</dbReference>
<dbReference type="EMBL" id="JAEMNV010000014">
    <property type="protein sequence ID" value="MBJ8342780.1"/>
    <property type="molecule type" value="Genomic_DNA"/>
</dbReference>
<keyword evidence="2" id="KW-1185">Reference proteome</keyword>
<evidence type="ECO:0000313" key="1">
    <source>
        <dbReference type="EMBL" id="MBJ8342780.1"/>
    </source>
</evidence>
<reference evidence="1" key="1">
    <citation type="submission" date="2020-12" db="EMBL/GenBank/DDBJ databases">
        <title>Antrihabitans popcorni sp. nov. and Antrihabitans auranticaus sp. nov., isolated from a larva cave.</title>
        <authorList>
            <person name="Lee S.D."/>
            <person name="Kim I.S."/>
        </authorList>
    </citation>
    <scope>NUCLEOTIDE SEQUENCE</scope>
    <source>
        <strain evidence="1">YC3-6</strain>
    </source>
</reference>
<sequence>MADPFATPQDVESRWRPLSVSESAIATTLLADASQMIRERWPDIDARIASGAVAELTVVRIVCGMVKRAMLAPEADGVSQQSLSALQFGMTRTFANPTGNLYFNAADIAALDGPTVGACMGWLI</sequence>
<comment type="caution">
    <text evidence="1">The sequence shown here is derived from an EMBL/GenBank/DDBJ whole genome shotgun (WGS) entry which is preliminary data.</text>
</comment>
<dbReference type="Pfam" id="PF09355">
    <property type="entry name" value="Phage_Gp19"/>
    <property type="match status" value="1"/>
</dbReference>
<protein>
    <submittedName>
        <fullName evidence="1">Uncharacterized protein</fullName>
    </submittedName>
</protein>
<dbReference type="Proteomes" id="UP000655868">
    <property type="component" value="Unassembled WGS sequence"/>
</dbReference>
<proteinExistence type="predicted"/>
<accession>A0A934U6P3</accession>